<sequence length="161" mass="18021">MMKQKPSLYFTGANTVVPASFKSEEKKIMAIERLTHSSDLALDTLKTKEGKLGIIVTNSGAGHYLPTGFTDVRQMWLEIIIKDEKKNIVFSSGKLDKDGYITEGAIIYNTVFGDGKGRPVLNISKAREILKDKRIPPKESVTEHIVFQNNNIKQLNIDLKV</sequence>
<accession>E1YKT4</accession>
<organism evidence="1">
    <name type="scientific">uncultured Desulfobacterium sp</name>
    <dbReference type="NCBI Taxonomy" id="201089"/>
    <lineage>
        <taxon>Bacteria</taxon>
        <taxon>Pseudomonadati</taxon>
        <taxon>Thermodesulfobacteriota</taxon>
        <taxon>Desulfobacteria</taxon>
        <taxon>Desulfobacterales</taxon>
        <taxon>Desulfobacteriaceae</taxon>
        <taxon>Desulfobacterium</taxon>
        <taxon>environmental samples</taxon>
    </lineage>
</organism>
<dbReference type="EMBL" id="FR695877">
    <property type="protein sequence ID" value="CBX30717.1"/>
    <property type="molecule type" value="Genomic_DNA"/>
</dbReference>
<reference evidence="1" key="1">
    <citation type="journal article" date="2011" name="Environ. Microbiol.">
        <title>Genomic insights into the metabolic potential of the polycyclic aromatic hydrocarbon degrading sulfate-reducing Deltaproteobacterium N47.</title>
        <authorList>
            <person name="Bergmann F."/>
            <person name="Selesi D."/>
            <person name="Weinmaier T."/>
            <person name="Tischler P."/>
            <person name="Rattei T."/>
            <person name="Meckenstock R.U."/>
        </authorList>
    </citation>
    <scope>NUCLEOTIDE SEQUENCE</scope>
</reference>
<protein>
    <submittedName>
        <fullName evidence="1">Uncharacterized protein</fullName>
    </submittedName>
</protein>
<evidence type="ECO:0000313" key="1">
    <source>
        <dbReference type="EMBL" id="CBX30717.1"/>
    </source>
</evidence>
<name>E1YKT4_9BACT</name>
<dbReference type="AlphaFoldDB" id="E1YKT4"/>
<gene>
    <name evidence="1" type="ORF">N47_E42290</name>
</gene>
<proteinExistence type="predicted"/>